<comment type="subcellular location">
    <subcellularLocation>
        <location evidence="2">Synaptic cleft</location>
    </subcellularLocation>
</comment>
<accession>A0A6J2YMY7</accession>
<dbReference type="GO" id="GO:0043083">
    <property type="term" value="C:synaptic cleft"/>
    <property type="evidence" value="ECO:0007669"/>
    <property type="project" value="UniProtKB-SubCell"/>
</dbReference>
<dbReference type="PANTHER" id="PTHR28052:SF1">
    <property type="entry name" value="UPF0545 PROTEIN C22ORF39"/>
    <property type="match status" value="1"/>
</dbReference>
<dbReference type="FunCoup" id="A0A6J2YMY7">
    <property type="interactions" value="53"/>
</dbReference>
<dbReference type="RefSeq" id="XP_030764195.1">
    <property type="nucleotide sequence ID" value="XM_030908335.1"/>
</dbReference>
<dbReference type="AlphaFoldDB" id="A0A6J2YMY7"/>
<comment type="similarity">
    <text evidence="1">Belongs to the UPF0545 family.</text>
</comment>
<protein>
    <recommendedName>
        <fullName evidence="3">Synaptic plasticity regulator PANTS</fullName>
    </recommendedName>
    <alternativeName>
        <fullName evidence="4">Plasticity-associated neural transcript short</fullName>
    </alternativeName>
</protein>
<keyword evidence="5" id="KW-1185">Reference proteome</keyword>
<name>A0A6J2YMY7_SITOR</name>
<dbReference type="PANTHER" id="PTHR28052">
    <property type="entry name" value="UPF0545 PROTEIN C22ORF39"/>
    <property type="match status" value="1"/>
</dbReference>
<dbReference type="GeneID" id="115888574"/>
<proteinExistence type="inferred from homology"/>
<evidence type="ECO:0000256" key="2">
    <source>
        <dbReference type="ARBA" id="ARBA00043942"/>
    </source>
</evidence>
<dbReference type="Pfam" id="PF11326">
    <property type="entry name" value="PANTS-like"/>
    <property type="match status" value="1"/>
</dbReference>
<dbReference type="InterPro" id="IPR021475">
    <property type="entry name" value="Pants/Emi1-like"/>
</dbReference>
<dbReference type="KEGG" id="soy:115888574"/>
<evidence type="ECO:0000256" key="1">
    <source>
        <dbReference type="ARBA" id="ARBA00006412"/>
    </source>
</evidence>
<evidence type="ECO:0000313" key="5">
    <source>
        <dbReference type="Proteomes" id="UP000504635"/>
    </source>
</evidence>
<organism evidence="5 6">
    <name type="scientific">Sitophilus oryzae</name>
    <name type="common">Rice weevil</name>
    <name type="synonym">Curculio oryzae</name>
    <dbReference type="NCBI Taxonomy" id="7048"/>
    <lineage>
        <taxon>Eukaryota</taxon>
        <taxon>Metazoa</taxon>
        <taxon>Ecdysozoa</taxon>
        <taxon>Arthropoda</taxon>
        <taxon>Hexapoda</taxon>
        <taxon>Insecta</taxon>
        <taxon>Pterygota</taxon>
        <taxon>Neoptera</taxon>
        <taxon>Endopterygota</taxon>
        <taxon>Coleoptera</taxon>
        <taxon>Polyphaga</taxon>
        <taxon>Cucujiformia</taxon>
        <taxon>Curculionidae</taxon>
        <taxon>Dryophthorinae</taxon>
        <taxon>Sitophilus</taxon>
    </lineage>
</organism>
<dbReference type="InParanoid" id="A0A6J2YMY7"/>
<sequence length="152" mass="17992">MTEDNKADDNKNTDKIKDEWMIRDCSIYDEEYSDCTSIKARFNQLFIFGKVQDCIQWKKDSDNCYKFCNDNDLTAAAQLIQSEKNRRKERLLSHLKNNVWTKRDGPPKNWDSPLPKRLQEQYEGSYLALKSKEMKGEIEPAYDPFFRSCTIL</sequence>
<evidence type="ECO:0000256" key="3">
    <source>
        <dbReference type="ARBA" id="ARBA00044072"/>
    </source>
</evidence>
<evidence type="ECO:0000313" key="6">
    <source>
        <dbReference type="RefSeq" id="XP_030764195.1"/>
    </source>
</evidence>
<reference evidence="6" key="1">
    <citation type="submission" date="2025-08" db="UniProtKB">
        <authorList>
            <consortium name="RefSeq"/>
        </authorList>
    </citation>
    <scope>IDENTIFICATION</scope>
    <source>
        <tissue evidence="6">Gonads</tissue>
    </source>
</reference>
<dbReference type="OrthoDB" id="5946508at2759"/>
<gene>
    <name evidence="6" type="primary">LOC115888574</name>
</gene>
<evidence type="ECO:0000256" key="4">
    <source>
        <dbReference type="ARBA" id="ARBA00044235"/>
    </source>
</evidence>
<dbReference type="Proteomes" id="UP000504635">
    <property type="component" value="Unplaced"/>
</dbReference>